<organism evidence="1 2">
    <name type="scientific">Iningainema tapete BLCC-T55</name>
    <dbReference type="NCBI Taxonomy" id="2748662"/>
    <lineage>
        <taxon>Bacteria</taxon>
        <taxon>Bacillati</taxon>
        <taxon>Cyanobacteriota</taxon>
        <taxon>Cyanophyceae</taxon>
        <taxon>Nostocales</taxon>
        <taxon>Scytonemataceae</taxon>
        <taxon>Iningainema tapete</taxon>
    </lineage>
</organism>
<comment type="caution">
    <text evidence="1">The sequence shown here is derived from an EMBL/GenBank/DDBJ whole genome shotgun (WGS) entry which is preliminary data.</text>
</comment>
<name>A0A8J6XLB4_9CYAN</name>
<sequence length="112" mass="13441">MDIDKAKGRIIWWLKNEYIEFDESDCQVELMEKVNSKYKVKMIVNHSGSEWVEATLAEDGYFDKYQLFRRNEDGTPVGLIYCPRQVSQKEELLYSGYYNWETRTWSRNSYDA</sequence>
<protein>
    <submittedName>
        <fullName evidence="1">Uncharacterized protein</fullName>
    </submittedName>
</protein>
<accession>A0A8J6XLB4</accession>
<keyword evidence="2" id="KW-1185">Reference proteome</keyword>
<dbReference type="EMBL" id="JACXAE010000040">
    <property type="protein sequence ID" value="MBD2772537.1"/>
    <property type="molecule type" value="Genomic_DNA"/>
</dbReference>
<proteinExistence type="predicted"/>
<dbReference type="Proteomes" id="UP000629098">
    <property type="component" value="Unassembled WGS sequence"/>
</dbReference>
<gene>
    <name evidence="1" type="ORF">ICL16_10730</name>
</gene>
<evidence type="ECO:0000313" key="2">
    <source>
        <dbReference type="Proteomes" id="UP000629098"/>
    </source>
</evidence>
<dbReference type="RefSeq" id="WP_190827221.1">
    <property type="nucleotide sequence ID" value="NZ_CAWPPI010000040.1"/>
</dbReference>
<evidence type="ECO:0000313" key="1">
    <source>
        <dbReference type="EMBL" id="MBD2772537.1"/>
    </source>
</evidence>
<dbReference type="AlphaFoldDB" id="A0A8J6XLB4"/>
<reference evidence="1" key="1">
    <citation type="submission" date="2020-09" db="EMBL/GenBank/DDBJ databases">
        <title>Iningainema tapete sp. nov. (Scytonemataceae, Cyanobacteria) from greenhouses in central Florida (USA) produces two types of nodularin with biosynthetic potential for microcystin-LR and anabaenopeptins.</title>
        <authorList>
            <person name="Berthold D.E."/>
            <person name="Lefler F.W."/>
            <person name="Huang I.-S."/>
            <person name="Abdulla H."/>
            <person name="Zimba P.V."/>
            <person name="Laughinghouse H.D. IV."/>
        </authorList>
    </citation>
    <scope>NUCLEOTIDE SEQUENCE</scope>
    <source>
        <strain evidence="1">BLCCT55</strain>
    </source>
</reference>